<keyword evidence="3" id="KW-1185">Reference proteome</keyword>
<organism evidence="2 3">
    <name type="scientific">Bifidobacterium ramosum</name>
    <dbReference type="NCBI Taxonomy" id="1798158"/>
    <lineage>
        <taxon>Bacteria</taxon>
        <taxon>Bacillati</taxon>
        <taxon>Actinomycetota</taxon>
        <taxon>Actinomycetes</taxon>
        <taxon>Bifidobacteriales</taxon>
        <taxon>Bifidobacteriaceae</taxon>
        <taxon>Bifidobacterium</taxon>
    </lineage>
</organism>
<protein>
    <submittedName>
        <fullName evidence="2">Uncharacterized protein</fullName>
    </submittedName>
</protein>
<sequence length="188" mass="21168">MPRCMCVRIAAAWFVRRYKRRLPGWAWVAQRSLFLNGQPAVFIVGIGWLSVGYQDVSVPATCSFVISSRTYSRFGYRNRLVVRWGGASVVVCGTCRCVPASLSSSFSSSFLLFFFSSFFFLLFFNGQPAVFDTWIGCMSVEEIRGGVEPRYSAFGHADRRCSVVLWSVSLAVGVVRKMYYDNLSDSEC</sequence>
<gene>
    <name evidence="2" type="ORF">DSM100688_0757</name>
</gene>
<evidence type="ECO:0000256" key="1">
    <source>
        <dbReference type="SAM" id="Phobius"/>
    </source>
</evidence>
<name>A0A6L4X3X8_9BIFI</name>
<keyword evidence="1" id="KW-1133">Transmembrane helix</keyword>
<dbReference type="EMBL" id="WBSM01000002">
    <property type="protein sequence ID" value="KAB8288755.1"/>
    <property type="molecule type" value="Genomic_DNA"/>
</dbReference>
<feature type="transmembrane region" description="Helical" evidence="1">
    <location>
        <begin position="106"/>
        <end position="124"/>
    </location>
</feature>
<accession>A0A6L4X3X8</accession>
<dbReference type="AlphaFoldDB" id="A0A6L4X3X8"/>
<keyword evidence="1" id="KW-0812">Transmembrane</keyword>
<reference evidence="2 3" key="1">
    <citation type="submission" date="2019-10" db="EMBL/GenBank/DDBJ databases">
        <title>Characterization of the phylogenetic diversity of two novel species belonging to the genus Bifidobacterium: Bifidobacterium cebidarum sp. nov. and Bifidobacterium leontopitheci sp. nov.</title>
        <authorList>
            <person name="Lugli G.A."/>
            <person name="Duranti S."/>
            <person name="Milani C."/>
            <person name="Turroni F."/>
            <person name="Ventura M."/>
        </authorList>
    </citation>
    <scope>NUCLEOTIDE SEQUENCE [LARGE SCALE GENOMIC DNA]</scope>
    <source>
        <strain evidence="2 3">DSM 100688</strain>
    </source>
</reference>
<keyword evidence="1" id="KW-0472">Membrane</keyword>
<proteinExistence type="predicted"/>
<evidence type="ECO:0000313" key="2">
    <source>
        <dbReference type="EMBL" id="KAB8288755.1"/>
    </source>
</evidence>
<comment type="caution">
    <text evidence="2">The sequence shown here is derived from an EMBL/GenBank/DDBJ whole genome shotgun (WGS) entry which is preliminary data.</text>
</comment>
<dbReference type="Proteomes" id="UP000482084">
    <property type="component" value="Unassembled WGS sequence"/>
</dbReference>
<evidence type="ECO:0000313" key="3">
    <source>
        <dbReference type="Proteomes" id="UP000482084"/>
    </source>
</evidence>